<dbReference type="EMBL" id="JACRTJ010000027">
    <property type="protein sequence ID" value="MBC8600090.1"/>
    <property type="molecule type" value="Genomic_DNA"/>
</dbReference>
<accession>A0ABR7NVE6</accession>
<dbReference type="Pfam" id="PF12646">
    <property type="entry name" value="DUF3783"/>
    <property type="match status" value="1"/>
</dbReference>
<proteinExistence type="predicted"/>
<comment type="caution">
    <text evidence="1">The sequence shown here is derived from an EMBL/GenBank/DDBJ whole genome shotgun (WGS) entry which is preliminary data.</text>
</comment>
<organism evidence="1 2">
    <name type="scientific">Enterocloster hominis</name>
    <name type="common">ex Liu et al. 2021</name>
    <dbReference type="NCBI Taxonomy" id="2763663"/>
    <lineage>
        <taxon>Bacteria</taxon>
        <taxon>Bacillati</taxon>
        <taxon>Bacillota</taxon>
        <taxon>Clostridia</taxon>
        <taxon>Lachnospirales</taxon>
        <taxon>Lachnospiraceae</taxon>
        <taxon>Enterocloster</taxon>
    </lineage>
</organism>
<dbReference type="RefSeq" id="WP_022272563.1">
    <property type="nucleotide sequence ID" value="NZ_JACRTJ010000027.1"/>
</dbReference>
<dbReference type="InterPro" id="IPR016621">
    <property type="entry name" value="UCP014543"/>
</dbReference>
<sequence>MKETVLLYGFKDQERLKKVKRALLPLGLRMRTVGPEEYFQPVGYLAGVKEVPPAENDRPGTEFDCEMMVMAGLASAQVDAVIHALYRSGVGRIDYKAVLTPVNQFWDGEKLYEEIAREHEAMTKGGSQ</sequence>
<protein>
    <submittedName>
        <fullName evidence="1">DUF3783 domain-containing protein</fullName>
    </submittedName>
</protein>
<name>A0ABR7NVE6_9FIRM</name>
<evidence type="ECO:0000313" key="1">
    <source>
        <dbReference type="EMBL" id="MBC8600090.1"/>
    </source>
</evidence>
<evidence type="ECO:0000313" key="2">
    <source>
        <dbReference type="Proteomes" id="UP000647491"/>
    </source>
</evidence>
<reference evidence="1 2" key="1">
    <citation type="submission" date="2020-08" db="EMBL/GenBank/DDBJ databases">
        <title>Genome public.</title>
        <authorList>
            <person name="Liu C."/>
            <person name="Sun Q."/>
        </authorList>
    </citation>
    <scope>NUCLEOTIDE SEQUENCE [LARGE SCALE GENOMIC DNA]</scope>
    <source>
        <strain evidence="1 2">BX10</strain>
    </source>
</reference>
<dbReference type="Proteomes" id="UP000647491">
    <property type="component" value="Unassembled WGS sequence"/>
</dbReference>
<keyword evidence="2" id="KW-1185">Reference proteome</keyword>
<gene>
    <name evidence="1" type="ORF">H8708_12765</name>
</gene>